<dbReference type="RefSeq" id="WP_143554741.1">
    <property type="nucleotide sequence ID" value="NZ_VJWA01000001.1"/>
</dbReference>
<evidence type="ECO:0008006" key="3">
    <source>
        <dbReference type="Google" id="ProtNLM"/>
    </source>
</evidence>
<keyword evidence="2" id="KW-1185">Reference proteome</keyword>
<comment type="caution">
    <text evidence="1">The sequence shown here is derived from an EMBL/GenBank/DDBJ whole genome shotgun (WGS) entry which is preliminary data.</text>
</comment>
<name>A0A552UG41_9SPHN</name>
<proteinExistence type="predicted"/>
<evidence type="ECO:0000313" key="2">
    <source>
        <dbReference type="Proteomes" id="UP000317894"/>
    </source>
</evidence>
<dbReference type="OrthoDB" id="960963at2"/>
<dbReference type="Proteomes" id="UP000317894">
    <property type="component" value="Unassembled WGS sequence"/>
</dbReference>
<organism evidence="1 2">
    <name type="scientific">Glacieibacterium frigidum</name>
    <dbReference type="NCBI Taxonomy" id="2593303"/>
    <lineage>
        <taxon>Bacteria</taxon>
        <taxon>Pseudomonadati</taxon>
        <taxon>Pseudomonadota</taxon>
        <taxon>Alphaproteobacteria</taxon>
        <taxon>Sphingomonadales</taxon>
        <taxon>Sphingosinicellaceae</taxon>
        <taxon>Glacieibacterium</taxon>
    </lineage>
</organism>
<dbReference type="EMBL" id="VJWA01000001">
    <property type="protein sequence ID" value="TRW17196.1"/>
    <property type="molecule type" value="Genomic_DNA"/>
</dbReference>
<accession>A0A552UG41</accession>
<reference evidence="1 2" key="1">
    <citation type="submission" date="2019-07" db="EMBL/GenBank/DDBJ databases">
        <title>Novel species isolated from glacier.</title>
        <authorList>
            <person name="Liu Q."/>
            <person name="Xin Y.-H."/>
        </authorList>
    </citation>
    <scope>NUCLEOTIDE SEQUENCE [LARGE SCALE GENOMIC DNA]</scope>
    <source>
        <strain evidence="1 2">LB1R16</strain>
    </source>
</reference>
<protein>
    <recommendedName>
        <fullName evidence="3">Glycosyltransferase</fullName>
    </recommendedName>
</protein>
<dbReference type="AlphaFoldDB" id="A0A552UG41"/>
<gene>
    <name evidence="1" type="ORF">FMM06_03070</name>
</gene>
<evidence type="ECO:0000313" key="1">
    <source>
        <dbReference type="EMBL" id="TRW17196.1"/>
    </source>
</evidence>
<sequence>MTTLGWYMPGMRQLARARCEPCARDWFIDLPVGQGQFSPVALDASTGETVDPACVTWWSDWLRDAHRQRSDASPAFHIRQHHPATRQVVVLNCIDVLYGHALLKLFNVQRYLDAGQVDVVAIVQPCIAALVPDGVAETWVVDLPLRDGAMWSDRLARDFAAQMTRFPGVAFAAAQSHPHPSTFSIENFSRVRPFDPASWSELPPTLTFIWREDRLWLPGLPRFTARHHQTRAVIDLLTMLRRRLPALDVAVAGIGAPGGLPEWIADHRVPKPYAASDRDWLARYAESHVVVGVHGSNMILPSAHAGSCFELIGGDRSGNFLQDIVFNGSDPRDLFFRTRFMPIETSPAALAESIAFVIERYPQFRDLMPGPDVRH</sequence>